<comment type="subcellular location">
    <subcellularLocation>
        <location evidence="1">Nucleus</location>
        <location evidence="1">Nucleolus</location>
    </subcellularLocation>
</comment>
<dbReference type="PANTHER" id="PTHR14150:SF12">
    <property type="entry name" value="U3 SMALL NUCLEOLAR RNA-ASSOCIATED PROTEIN 14 HOMOLOG A"/>
    <property type="match status" value="1"/>
</dbReference>
<evidence type="ECO:0000313" key="5">
    <source>
        <dbReference type="Proteomes" id="UP001418222"/>
    </source>
</evidence>
<name>A0AAP0G810_9ASPA</name>
<keyword evidence="2" id="KW-0597">Phosphoprotein</keyword>
<dbReference type="AlphaFoldDB" id="A0AAP0G810"/>
<proteinExistence type="predicted"/>
<comment type="caution">
    <text evidence="4">The sequence shown here is derived from an EMBL/GenBank/DDBJ whole genome shotgun (WGS) entry which is preliminary data.</text>
</comment>
<keyword evidence="5" id="KW-1185">Reference proteome</keyword>
<dbReference type="EMBL" id="JBBWWQ010000007">
    <property type="protein sequence ID" value="KAK8943228.1"/>
    <property type="molecule type" value="Genomic_DNA"/>
</dbReference>
<dbReference type="GO" id="GO:0006364">
    <property type="term" value="P:rRNA processing"/>
    <property type="evidence" value="ECO:0007669"/>
    <property type="project" value="InterPro"/>
</dbReference>
<dbReference type="Proteomes" id="UP001418222">
    <property type="component" value="Unassembled WGS sequence"/>
</dbReference>
<dbReference type="GO" id="GO:0032040">
    <property type="term" value="C:small-subunit processome"/>
    <property type="evidence" value="ECO:0007669"/>
    <property type="project" value="InterPro"/>
</dbReference>
<keyword evidence="3" id="KW-0539">Nucleus</keyword>
<evidence type="ECO:0000256" key="1">
    <source>
        <dbReference type="ARBA" id="ARBA00004604"/>
    </source>
</evidence>
<protein>
    <submittedName>
        <fullName evidence="4">Uncharacterized protein</fullName>
    </submittedName>
</protein>
<dbReference type="PANTHER" id="PTHR14150">
    <property type="entry name" value="U3 SMALL NUCLEOLAR RNA-ASSOCIATED PROTEIN 14"/>
    <property type="match status" value="1"/>
</dbReference>
<accession>A0AAP0G810</accession>
<gene>
    <name evidence="4" type="ORF">KSP39_PZI009620</name>
</gene>
<organism evidence="4 5">
    <name type="scientific">Platanthera zijinensis</name>
    <dbReference type="NCBI Taxonomy" id="2320716"/>
    <lineage>
        <taxon>Eukaryota</taxon>
        <taxon>Viridiplantae</taxon>
        <taxon>Streptophyta</taxon>
        <taxon>Embryophyta</taxon>
        <taxon>Tracheophyta</taxon>
        <taxon>Spermatophyta</taxon>
        <taxon>Magnoliopsida</taxon>
        <taxon>Liliopsida</taxon>
        <taxon>Asparagales</taxon>
        <taxon>Orchidaceae</taxon>
        <taxon>Orchidoideae</taxon>
        <taxon>Orchideae</taxon>
        <taxon>Orchidinae</taxon>
        <taxon>Platanthera</taxon>
    </lineage>
</organism>
<sequence length="115" mass="13858">MSIQAPLPEMEKEKLERKVDYEQLKKDITKWEPLVKRNREAVSIEDVRDQQNYLAKMRSHLFHHEMKAKHIKNIRSKTYSRILKKKRQKQHQLGSMWILKNLKSSLLSSSSNEMR</sequence>
<reference evidence="4 5" key="1">
    <citation type="journal article" date="2022" name="Nat. Plants">
        <title>Genomes of leafy and leafless Platanthera orchids illuminate the evolution of mycoheterotrophy.</title>
        <authorList>
            <person name="Li M.H."/>
            <person name="Liu K.W."/>
            <person name="Li Z."/>
            <person name="Lu H.C."/>
            <person name="Ye Q.L."/>
            <person name="Zhang D."/>
            <person name="Wang J.Y."/>
            <person name="Li Y.F."/>
            <person name="Zhong Z.M."/>
            <person name="Liu X."/>
            <person name="Yu X."/>
            <person name="Liu D.K."/>
            <person name="Tu X.D."/>
            <person name="Liu B."/>
            <person name="Hao Y."/>
            <person name="Liao X.Y."/>
            <person name="Jiang Y.T."/>
            <person name="Sun W.H."/>
            <person name="Chen J."/>
            <person name="Chen Y.Q."/>
            <person name="Ai Y."/>
            <person name="Zhai J.W."/>
            <person name="Wu S.S."/>
            <person name="Zhou Z."/>
            <person name="Hsiao Y.Y."/>
            <person name="Wu W.L."/>
            <person name="Chen Y.Y."/>
            <person name="Lin Y.F."/>
            <person name="Hsu J.L."/>
            <person name="Li C.Y."/>
            <person name="Wang Z.W."/>
            <person name="Zhao X."/>
            <person name="Zhong W.Y."/>
            <person name="Ma X.K."/>
            <person name="Ma L."/>
            <person name="Huang J."/>
            <person name="Chen G.Z."/>
            <person name="Huang M.Z."/>
            <person name="Huang L."/>
            <person name="Peng D.H."/>
            <person name="Luo Y.B."/>
            <person name="Zou S.Q."/>
            <person name="Chen S.P."/>
            <person name="Lan S."/>
            <person name="Tsai W.C."/>
            <person name="Van de Peer Y."/>
            <person name="Liu Z.J."/>
        </authorList>
    </citation>
    <scope>NUCLEOTIDE SEQUENCE [LARGE SCALE GENOMIC DNA]</scope>
    <source>
        <strain evidence="4">Lor287</strain>
    </source>
</reference>
<dbReference type="Pfam" id="PF04615">
    <property type="entry name" value="Utp14"/>
    <property type="match status" value="1"/>
</dbReference>
<dbReference type="InterPro" id="IPR006709">
    <property type="entry name" value="SSU_processome_Utp14"/>
</dbReference>
<evidence type="ECO:0000256" key="2">
    <source>
        <dbReference type="ARBA" id="ARBA00022553"/>
    </source>
</evidence>
<evidence type="ECO:0000313" key="4">
    <source>
        <dbReference type="EMBL" id="KAK8943228.1"/>
    </source>
</evidence>
<evidence type="ECO:0000256" key="3">
    <source>
        <dbReference type="ARBA" id="ARBA00023242"/>
    </source>
</evidence>